<evidence type="ECO:0000313" key="1">
    <source>
        <dbReference type="EMBL" id="TQM37111.1"/>
    </source>
</evidence>
<dbReference type="EMBL" id="VFPH01000002">
    <property type="protein sequence ID" value="TQM37111.1"/>
    <property type="molecule type" value="Genomic_DNA"/>
</dbReference>
<protein>
    <submittedName>
        <fullName evidence="1">Uncharacterized protein</fullName>
    </submittedName>
</protein>
<evidence type="ECO:0000313" key="2">
    <source>
        <dbReference type="Proteomes" id="UP000319818"/>
    </source>
</evidence>
<organism evidence="1 2">
    <name type="scientific">Pseudonocardia cypriaca</name>
    <dbReference type="NCBI Taxonomy" id="882449"/>
    <lineage>
        <taxon>Bacteria</taxon>
        <taxon>Bacillati</taxon>
        <taxon>Actinomycetota</taxon>
        <taxon>Actinomycetes</taxon>
        <taxon>Pseudonocardiales</taxon>
        <taxon>Pseudonocardiaceae</taxon>
        <taxon>Pseudonocardia</taxon>
    </lineage>
</organism>
<name>A0A543FTF3_9PSEU</name>
<keyword evidence="2" id="KW-1185">Reference proteome</keyword>
<dbReference type="AlphaFoldDB" id="A0A543FTF3"/>
<reference evidence="1 2" key="1">
    <citation type="submission" date="2019-06" db="EMBL/GenBank/DDBJ databases">
        <title>Sequencing the genomes of 1000 actinobacteria strains.</title>
        <authorList>
            <person name="Klenk H.-P."/>
        </authorList>
    </citation>
    <scope>NUCLEOTIDE SEQUENCE [LARGE SCALE GENOMIC DNA]</scope>
    <source>
        <strain evidence="1 2">DSM 45511</strain>
    </source>
</reference>
<comment type="caution">
    <text evidence="1">The sequence shown here is derived from an EMBL/GenBank/DDBJ whole genome shotgun (WGS) entry which is preliminary data.</text>
</comment>
<accession>A0A543FTF3</accession>
<proteinExistence type="predicted"/>
<sequence length="31" mass="3194">MFDLIVHIDARPGATLLTIAGEAVATIPEAS</sequence>
<dbReference type="Proteomes" id="UP000319818">
    <property type="component" value="Unassembled WGS sequence"/>
</dbReference>
<gene>
    <name evidence="1" type="ORF">FB388_4312</name>
</gene>